<dbReference type="Proteomes" id="UP000253209">
    <property type="component" value="Unassembled WGS sequence"/>
</dbReference>
<reference evidence="2 3" key="1">
    <citation type="submission" date="2018-05" db="EMBL/GenBank/DDBJ databases">
        <title>Mucilaginibacter hurinus sp. nov., isolated from briquette warehouse soil.</title>
        <authorList>
            <person name="Choi L."/>
        </authorList>
    </citation>
    <scope>NUCLEOTIDE SEQUENCE [LARGE SCALE GENOMIC DNA]</scope>
    <source>
        <strain evidence="2 3">ZR32</strain>
    </source>
</reference>
<dbReference type="PANTHER" id="PTHR30399">
    <property type="entry name" value="UNCHARACTERIZED PROTEIN YGJP"/>
    <property type="match status" value="1"/>
</dbReference>
<dbReference type="EMBL" id="QGDC01000010">
    <property type="protein sequence ID" value="RCH53774.1"/>
    <property type="molecule type" value="Genomic_DNA"/>
</dbReference>
<gene>
    <name evidence="2" type="ORF">DJ568_16180</name>
</gene>
<feature type="domain" description="YgjP-like metallopeptidase" evidence="1">
    <location>
        <begin position="25"/>
        <end position="224"/>
    </location>
</feature>
<dbReference type="PANTHER" id="PTHR30399:SF1">
    <property type="entry name" value="UTP PYROPHOSPHATASE"/>
    <property type="match status" value="1"/>
</dbReference>
<accession>A0A367GJX1</accession>
<proteinExistence type="predicted"/>
<dbReference type="RefSeq" id="WP_114006344.1">
    <property type="nucleotide sequence ID" value="NZ_QGDC01000010.1"/>
</dbReference>
<dbReference type="CDD" id="cd07344">
    <property type="entry name" value="M48_yhfN_like"/>
    <property type="match status" value="1"/>
</dbReference>
<name>A0A367GJX1_9SPHI</name>
<dbReference type="OrthoDB" id="9811177at2"/>
<protein>
    <submittedName>
        <fullName evidence="2">M48 family peptidase</fullName>
    </submittedName>
</protein>
<sequence>MPDVVYGSSTIQYTIEEKEGLKAHYISVQKGVGVVLKGKAVPLYKADQMILKKARWILNKLDLVKQVDADEIVTGSRIPYLGRKYYAEIIFDSKVEGVTVDFNHSQFKFTVNPFIDIQVEIGKALKQFYKAKAVEKINPRIRKWSTATGLPYNKIKFLFLEKRWGSCTDTNNIIINIDTIKLPFSLIDYVIVHELVHTKIKNHSKEYWAELSKYIGNWQELDERIYRLQI</sequence>
<dbReference type="InterPro" id="IPR002725">
    <property type="entry name" value="YgjP-like_metallopeptidase"/>
</dbReference>
<dbReference type="AlphaFoldDB" id="A0A367GJX1"/>
<dbReference type="Pfam" id="PF01863">
    <property type="entry name" value="YgjP-like"/>
    <property type="match status" value="1"/>
</dbReference>
<organism evidence="2 3">
    <name type="scientific">Mucilaginibacter hurinus</name>
    <dbReference type="NCBI Taxonomy" id="2201324"/>
    <lineage>
        <taxon>Bacteria</taxon>
        <taxon>Pseudomonadati</taxon>
        <taxon>Bacteroidota</taxon>
        <taxon>Sphingobacteriia</taxon>
        <taxon>Sphingobacteriales</taxon>
        <taxon>Sphingobacteriaceae</taxon>
        <taxon>Mucilaginibacter</taxon>
    </lineage>
</organism>
<dbReference type="Gene3D" id="3.30.2010.10">
    <property type="entry name" value="Metalloproteases ('zincins'), catalytic domain"/>
    <property type="match status" value="1"/>
</dbReference>
<keyword evidence="3" id="KW-1185">Reference proteome</keyword>
<evidence type="ECO:0000259" key="1">
    <source>
        <dbReference type="Pfam" id="PF01863"/>
    </source>
</evidence>
<dbReference type="InterPro" id="IPR053136">
    <property type="entry name" value="UTP_pyrophosphatase-like"/>
</dbReference>
<comment type="caution">
    <text evidence="2">The sequence shown here is derived from an EMBL/GenBank/DDBJ whole genome shotgun (WGS) entry which is preliminary data.</text>
</comment>
<evidence type="ECO:0000313" key="2">
    <source>
        <dbReference type="EMBL" id="RCH53774.1"/>
    </source>
</evidence>
<evidence type="ECO:0000313" key="3">
    <source>
        <dbReference type="Proteomes" id="UP000253209"/>
    </source>
</evidence>